<sequence length="85" mass="9346">MLIEARALSSWEDYCGASRLRTECTLRSLGSASDAFRQVNPALRCPSGSFGQLSGLLSYNLKQQRLQEIVGLPSISTKGRREIQA</sequence>
<keyword evidence="2" id="KW-1185">Reference proteome</keyword>
<protein>
    <submittedName>
        <fullName evidence="1">Uncharacterized protein</fullName>
    </submittedName>
</protein>
<dbReference type="Proteomes" id="UP001497382">
    <property type="component" value="Unassembled WGS sequence"/>
</dbReference>
<accession>A0AAV2BBZ2</accession>
<dbReference type="AlphaFoldDB" id="A0AAV2BBZ2"/>
<dbReference type="EMBL" id="CAXIEN010000334">
    <property type="protein sequence ID" value="CAL1293761.1"/>
    <property type="molecule type" value="Genomic_DNA"/>
</dbReference>
<comment type="caution">
    <text evidence="1">The sequence shown here is derived from an EMBL/GenBank/DDBJ whole genome shotgun (WGS) entry which is preliminary data.</text>
</comment>
<organism evidence="1 2">
    <name type="scientific">Larinioides sclopetarius</name>
    <dbReference type="NCBI Taxonomy" id="280406"/>
    <lineage>
        <taxon>Eukaryota</taxon>
        <taxon>Metazoa</taxon>
        <taxon>Ecdysozoa</taxon>
        <taxon>Arthropoda</taxon>
        <taxon>Chelicerata</taxon>
        <taxon>Arachnida</taxon>
        <taxon>Araneae</taxon>
        <taxon>Araneomorphae</taxon>
        <taxon>Entelegynae</taxon>
        <taxon>Araneoidea</taxon>
        <taxon>Araneidae</taxon>
        <taxon>Larinioides</taxon>
    </lineage>
</organism>
<proteinExistence type="predicted"/>
<reference evidence="1 2" key="1">
    <citation type="submission" date="2024-04" db="EMBL/GenBank/DDBJ databases">
        <authorList>
            <person name="Rising A."/>
            <person name="Reimegard J."/>
            <person name="Sonavane S."/>
            <person name="Akerstrom W."/>
            <person name="Nylinder S."/>
            <person name="Hedman E."/>
            <person name="Kallberg Y."/>
        </authorList>
    </citation>
    <scope>NUCLEOTIDE SEQUENCE [LARGE SCALE GENOMIC DNA]</scope>
</reference>
<gene>
    <name evidence="1" type="ORF">LARSCL_LOCUS18377</name>
</gene>
<name>A0AAV2BBZ2_9ARAC</name>
<evidence type="ECO:0000313" key="1">
    <source>
        <dbReference type="EMBL" id="CAL1293761.1"/>
    </source>
</evidence>
<evidence type="ECO:0000313" key="2">
    <source>
        <dbReference type="Proteomes" id="UP001497382"/>
    </source>
</evidence>